<protein>
    <submittedName>
        <fullName evidence="1">Uncharacterized protein</fullName>
    </submittedName>
</protein>
<dbReference type="Proteomes" id="UP000265520">
    <property type="component" value="Unassembled WGS sequence"/>
</dbReference>
<feature type="non-terminal residue" evidence="1">
    <location>
        <position position="29"/>
    </location>
</feature>
<comment type="caution">
    <text evidence="1">The sequence shown here is derived from an EMBL/GenBank/DDBJ whole genome shotgun (WGS) entry which is preliminary data.</text>
</comment>
<name>A0A392NZ82_9FABA</name>
<dbReference type="EMBL" id="LXQA010055816">
    <property type="protein sequence ID" value="MCI04570.1"/>
    <property type="molecule type" value="Genomic_DNA"/>
</dbReference>
<evidence type="ECO:0000313" key="1">
    <source>
        <dbReference type="EMBL" id="MCI04570.1"/>
    </source>
</evidence>
<evidence type="ECO:0000313" key="2">
    <source>
        <dbReference type="Proteomes" id="UP000265520"/>
    </source>
</evidence>
<dbReference type="AlphaFoldDB" id="A0A392NZ82"/>
<keyword evidence="2" id="KW-1185">Reference proteome</keyword>
<sequence>MKGFAAALRLSLPQVPQLEPSFSSLAPPQ</sequence>
<proteinExistence type="predicted"/>
<organism evidence="1 2">
    <name type="scientific">Trifolium medium</name>
    <dbReference type="NCBI Taxonomy" id="97028"/>
    <lineage>
        <taxon>Eukaryota</taxon>
        <taxon>Viridiplantae</taxon>
        <taxon>Streptophyta</taxon>
        <taxon>Embryophyta</taxon>
        <taxon>Tracheophyta</taxon>
        <taxon>Spermatophyta</taxon>
        <taxon>Magnoliopsida</taxon>
        <taxon>eudicotyledons</taxon>
        <taxon>Gunneridae</taxon>
        <taxon>Pentapetalae</taxon>
        <taxon>rosids</taxon>
        <taxon>fabids</taxon>
        <taxon>Fabales</taxon>
        <taxon>Fabaceae</taxon>
        <taxon>Papilionoideae</taxon>
        <taxon>50 kb inversion clade</taxon>
        <taxon>NPAAA clade</taxon>
        <taxon>Hologalegina</taxon>
        <taxon>IRL clade</taxon>
        <taxon>Trifolieae</taxon>
        <taxon>Trifolium</taxon>
    </lineage>
</organism>
<accession>A0A392NZ82</accession>
<reference evidence="1 2" key="1">
    <citation type="journal article" date="2018" name="Front. Plant Sci.">
        <title>Red Clover (Trifolium pratense) and Zigzag Clover (T. medium) - A Picture of Genomic Similarities and Differences.</title>
        <authorList>
            <person name="Dluhosova J."/>
            <person name="Istvanek J."/>
            <person name="Nedelnik J."/>
            <person name="Repkova J."/>
        </authorList>
    </citation>
    <scope>NUCLEOTIDE SEQUENCE [LARGE SCALE GENOMIC DNA]</scope>
    <source>
        <strain evidence="2">cv. 10/8</strain>
        <tissue evidence="1">Leaf</tissue>
    </source>
</reference>
<gene>
    <name evidence="1" type="ORF">A2U01_0025617</name>
</gene>